<dbReference type="Gene3D" id="2.80.10.50">
    <property type="match status" value="1"/>
</dbReference>
<reference evidence="4" key="1">
    <citation type="journal article" date="2016" name="Nat. Commun.">
        <title>The Gonium pectorale genome demonstrates co-option of cell cycle regulation during the evolution of multicellularity.</title>
        <authorList>
            <person name="Hanschen E.R."/>
            <person name="Marriage T.N."/>
            <person name="Ferris P.J."/>
            <person name="Hamaji T."/>
            <person name="Toyoda A."/>
            <person name="Fujiyama A."/>
            <person name="Neme R."/>
            <person name="Noguchi H."/>
            <person name="Minakuchi Y."/>
            <person name="Suzuki M."/>
            <person name="Kawai-Toyooka H."/>
            <person name="Smith D.R."/>
            <person name="Sparks H."/>
            <person name="Anderson J."/>
            <person name="Bakaric R."/>
            <person name="Luria V."/>
            <person name="Karger A."/>
            <person name="Kirschner M.W."/>
            <person name="Durand P.M."/>
            <person name="Michod R.E."/>
            <person name="Nozaki H."/>
            <person name="Olson B.J."/>
        </authorList>
    </citation>
    <scope>NUCLEOTIDE SEQUENCE [LARGE SCALE GENOMIC DNA]</scope>
    <source>
        <strain evidence="4">NIES-2863</strain>
    </source>
</reference>
<dbReference type="OrthoDB" id="6515930at2759"/>
<gene>
    <name evidence="3" type="ORF">GPECTOR_118g391</name>
</gene>
<dbReference type="PROSITE" id="PS50825">
    <property type="entry name" value="HYR"/>
    <property type="match status" value="1"/>
</dbReference>
<keyword evidence="4" id="KW-1185">Reference proteome</keyword>
<evidence type="ECO:0000313" key="4">
    <source>
        <dbReference type="Proteomes" id="UP000075714"/>
    </source>
</evidence>
<dbReference type="STRING" id="33097.A0A150FYW5"/>
<dbReference type="AlphaFoldDB" id="A0A150FYW5"/>
<feature type="domain" description="HYR" evidence="2">
    <location>
        <begin position="41"/>
        <end position="127"/>
    </location>
</feature>
<dbReference type="CDD" id="cd00161">
    <property type="entry name" value="beta-trefoil_Ricin-like"/>
    <property type="match status" value="1"/>
</dbReference>
<dbReference type="SUPFAM" id="SSF50370">
    <property type="entry name" value="Ricin B-like lectins"/>
    <property type="match status" value="1"/>
</dbReference>
<organism evidence="3 4">
    <name type="scientific">Gonium pectorale</name>
    <name type="common">Green alga</name>
    <dbReference type="NCBI Taxonomy" id="33097"/>
    <lineage>
        <taxon>Eukaryota</taxon>
        <taxon>Viridiplantae</taxon>
        <taxon>Chlorophyta</taxon>
        <taxon>core chlorophytes</taxon>
        <taxon>Chlorophyceae</taxon>
        <taxon>CS clade</taxon>
        <taxon>Chlamydomonadales</taxon>
        <taxon>Volvocaceae</taxon>
        <taxon>Gonium</taxon>
    </lineage>
</organism>
<keyword evidence="1" id="KW-0677">Repeat</keyword>
<proteinExistence type="predicted"/>
<dbReference type="PANTHER" id="PTHR24273">
    <property type="entry name" value="FI04643P-RELATED"/>
    <property type="match status" value="1"/>
</dbReference>
<dbReference type="Proteomes" id="UP000075714">
    <property type="component" value="Unassembled WGS sequence"/>
</dbReference>
<comment type="caution">
    <text evidence="3">The sequence shown here is derived from an EMBL/GenBank/DDBJ whole genome shotgun (WGS) entry which is preliminary data.</text>
</comment>
<dbReference type="InterPro" id="IPR035992">
    <property type="entry name" value="Ricin_B-like_lectins"/>
</dbReference>
<name>A0A150FYW5_GONPE</name>
<accession>A0A150FYW5</accession>
<dbReference type="PANTHER" id="PTHR24273:SF32">
    <property type="entry name" value="HYALIN"/>
    <property type="match status" value="1"/>
</dbReference>
<evidence type="ECO:0000259" key="2">
    <source>
        <dbReference type="PROSITE" id="PS50825"/>
    </source>
</evidence>
<protein>
    <recommendedName>
        <fullName evidence="2">HYR domain-containing protein</fullName>
    </recommendedName>
</protein>
<evidence type="ECO:0000256" key="1">
    <source>
        <dbReference type="ARBA" id="ARBA00022737"/>
    </source>
</evidence>
<dbReference type="EMBL" id="LSYV01000118">
    <property type="protein sequence ID" value="KXZ42794.1"/>
    <property type="molecule type" value="Genomic_DNA"/>
</dbReference>
<sequence>MVAVTNDAAFNCSSESGSLFPVGNTTVTCQIAGGASATFIVAVAPPTPPVFSPATIPDIVVNSTSAQGAAVTFPAIDATDAMSGPPMLICNPPSGSFFSVGNTQVTCIATDRLGLSTRMMFSVRVVRDASFVDPSLTMPADIRLEGLAGATTMPVTFNVTASADVPFTCTPPSGGQFSIAKTTTVMCSIDSYPAVYEFLVTIAEPTPPVFDPAPTDMVVAANMPLGAVVSYSPTATDAESGPPVVECSPPSGSVPSPCGDVGAFTSCTNTADGFDFGCVCADGFAQDSTTATCIRSLSLQQAACANVAPQSFQFIATTSNTYSVCTAAVDSLTCLTTAIDAGSAVFAERDPYGAPDQRFYIRPAPNNTGYTLSPVQQPTKCLAVEGASPLVGAALTLSDCPRLNAAVVDAQVFVLPTDPGIVTSGNLVLPYTVTMQTSNIWLNSNGDPNLASLLSFKTAFKDLVASVWSEGEGAPLLSADTISIVSSTVDSVPASFNDRSAYRRRSLMQQDSLLPLLPAAIGFVVTWPISKYPPDENALSAVCSATVRPKVDGTKPVVTASVDSVRLESLTAVAVTLPPVTATDDFYLTAPVTCTPPSGSVFPIGATTVSNGLLSDHKTVDGTKPVVTASVDSVRLESLTAVAVTLPPVTATDDFYLTAPVTCTPPSGSVFPIGATTAVCKALDGSGNFQIIRISVTIVGCSDIPGYTLFEDIDIPDYAIARVDTNVSDAISQCSASSTWLVLLRKE</sequence>
<evidence type="ECO:0000313" key="3">
    <source>
        <dbReference type="EMBL" id="KXZ42794.1"/>
    </source>
</evidence>
<dbReference type="InterPro" id="IPR003410">
    <property type="entry name" value="HYR_dom"/>
</dbReference>